<gene>
    <name evidence="15" type="primary">NDUFB10</name>
</gene>
<evidence type="ECO:0000313" key="15">
    <source>
        <dbReference type="RefSeq" id="XP_006024071.1"/>
    </source>
</evidence>
<comment type="function">
    <text evidence="10">Accessory subunit that is involved in the functional assembly of the mitochondrial respiratory chain complex I. Complex I has an NADH dehydrogenase activity with ubiquinone as an immediate electron acceptor and mediates the transfer of electrons from NADH to the respiratory chain.</text>
</comment>
<evidence type="ECO:0000256" key="7">
    <source>
        <dbReference type="ARBA" id="ARBA00022982"/>
    </source>
</evidence>
<dbReference type="OrthoDB" id="6017729at2759"/>
<dbReference type="Proteomes" id="UP000189705">
    <property type="component" value="Unplaced"/>
</dbReference>
<protein>
    <recommendedName>
        <fullName evidence="3">NADH dehydrogenase [ubiquinone] 1 beta subcomplex subunit 10</fullName>
    </recommendedName>
    <alternativeName>
        <fullName evidence="11">Complex I-PDSW</fullName>
    </alternativeName>
    <alternativeName>
        <fullName evidence="12">NADH-ubiquinone oxidoreductase PDSW subunit</fullName>
    </alternativeName>
</protein>
<evidence type="ECO:0000256" key="8">
    <source>
        <dbReference type="ARBA" id="ARBA00023128"/>
    </source>
</evidence>
<evidence type="ECO:0000256" key="2">
    <source>
        <dbReference type="ARBA" id="ARBA00008317"/>
    </source>
</evidence>
<reference evidence="15" key="1">
    <citation type="submission" date="2025-08" db="UniProtKB">
        <authorList>
            <consortium name="RefSeq"/>
        </authorList>
    </citation>
    <scope>IDENTIFICATION</scope>
</reference>
<evidence type="ECO:0000256" key="11">
    <source>
        <dbReference type="ARBA" id="ARBA00030372"/>
    </source>
</evidence>
<evidence type="ECO:0000256" key="5">
    <source>
        <dbReference type="ARBA" id="ARBA00022660"/>
    </source>
</evidence>
<organism evidence="14 15">
    <name type="scientific">Alligator sinensis</name>
    <name type="common">Chinese alligator</name>
    <dbReference type="NCBI Taxonomy" id="38654"/>
    <lineage>
        <taxon>Eukaryota</taxon>
        <taxon>Metazoa</taxon>
        <taxon>Chordata</taxon>
        <taxon>Craniata</taxon>
        <taxon>Vertebrata</taxon>
        <taxon>Euteleostomi</taxon>
        <taxon>Archelosauria</taxon>
        <taxon>Archosauria</taxon>
        <taxon>Crocodylia</taxon>
        <taxon>Alligatoridae</taxon>
        <taxon>Alligatorinae</taxon>
        <taxon>Alligator</taxon>
    </lineage>
</organism>
<dbReference type="eggNOG" id="KOG4009">
    <property type="taxonomic scope" value="Eukaryota"/>
</dbReference>
<evidence type="ECO:0000256" key="6">
    <source>
        <dbReference type="ARBA" id="ARBA00022792"/>
    </source>
</evidence>
<evidence type="ECO:0000256" key="10">
    <source>
        <dbReference type="ARBA" id="ARBA00024857"/>
    </source>
</evidence>
<dbReference type="STRING" id="38654.A0A1U7RIM1"/>
<keyword evidence="9" id="KW-0472">Membrane</keyword>
<dbReference type="PANTHER" id="PTHR13094:SF1">
    <property type="entry name" value="NADH DEHYDROGENASE [UBIQUINONE] 1 BETA SUBCOMPLEX SUBUNIT 10"/>
    <property type="match status" value="1"/>
</dbReference>
<keyword evidence="5" id="KW-0679">Respiratory chain</keyword>
<dbReference type="GO" id="GO:0005743">
    <property type="term" value="C:mitochondrial inner membrane"/>
    <property type="evidence" value="ECO:0007669"/>
    <property type="project" value="UniProtKB-SubCell"/>
</dbReference>
<dbReference type="InterPro" id="IPR039993">
    <property type="entry name" value="NDUFB10"/>
</dbReference>
<proteinExistence type="inferred from homology"/>
<dbReference type="InterPro" id="IPR019377">
    <property type="entry name" value="NADH_UbQ_OxRdtase_su10"/>
</dbReference>
<dbReference type="PANTHER" id="PTHR13094">
    <property type="entry name" value="NADH-UBIQUINONE OXIDOREDUCTASE PDSW SUBUNIT"/>
    <property type="match status" value="1"/>
</dbReference>
<dbReference type="Pfam" id="PF10249">
    <property type="entry name" value="NDUFB10"/>
    <property type="match status" value="1"/>
</dbReference>
<dbReference type="GO" id="GO:0045271">
    <property type="term" value="C:respiratory chain complex I"/>
    <property type="evidence" value="ECO:0007669"/>
    <property type="project" value="UniProtKB-ARBA"/>
</dbReference>
<name>A0A1U7RIM1_ALLSI</name>
<dbReference type="RefSeq" id="XP_006024071.1">
    <property type="nucleotide sequence ID" value="XM_006024009.3"/>
</dbReference>
<dbReference type="InParanoid" id="A0A1U7RIM1"/>
<dbReference type="CTD" id="4716"/>
<evidence type="ECO:0000256" key="3">
    <source>
        <dbReference type="ARBA" id="ARBA00014109"/>
    </source>
</evidence>
<comment type="subcellular location">
    <subcellularLocation>
        <location evidence="1">Mitochondrion inner membrane</location>
        <topology evidence="1">Peripheral membrane protein</topology>
        <orientation evidence="1">Matrix side</orientation>
    </subcellularLocation>
</comment>
<dbReference type="AlphaFoldDB" id="A0A1U7RIM1"/>
<evidence type="ECO:0000256" key="13">
    <source>
        <dbReference type="SAM" id="MobiDB-lite"/>
    </source>
</evidence>
<accession>A0A1U7RIM1</accession>
<evidence type="ECO:0000313" key="14">
    <source>
        <dbReference type="Proteomes" id="UP000189705"/>
    </source>
</evidence>
<dbReference type="GeneID" id="102380896"/>
<evidence type="ECO:0000256" key="12">
    <source>
        <dbReference type="ARBA" id="ARBA00032549"/>
    </source>
</evidence>
<feature type="region of interest" description="Disordered" evidence="13">
    <location>
        <begin position="1"/>
        <end position="21"/>
    </location>
</feature>
<keyword evidence="4" id="KW-0813">Transport</keyword>
<sequence length="177" mass="21858">MPEDWDREVYKEPPTRTPVAKQQPYNPIGVFEKFFYYSVDRPVTYFREWMSRQHAKHKFYYYHRQYRRVPYISECWENDMLCIFEAEMQFVRDRKVDQEIVRIIQDRFKACQYREGEAYLQTCAKELQQFIDVAKAFELRYADLDMYRGARQCLMKQKHRMIEERKQAQAQAEANNR</sequence>
<keyword evidence="6" id="KW-0999">Mitochondrion inner membrane</keyword>
<evidence type="ECO:0000256" key="1">
    <source>
        <dbReference type="ARBA" id="ARBA00004443"/>
    </source>
</evidence>
<dbReference type="KEGG" id="asn:102380896"/>
<keyword evidence="7" id="KW-0249">Electron transport</keyword>
<evidence type="ECO:0000256" key="4">
    <source>
        <dbReference type="ARBA" id="ARBA00022448"/>
    </source>
</evidence>
<comment type="similarity">
    <text evidence="2">Belongs to the complex I NDUFB10 subunit family.</text>
</comment>
<keyword evidence="8" id="KW-0496">Mitochondrion</keyword>
<evidence type="ECO:0000256" key="9">
    <source>
        <dbReference type="ARBA" id="ARBA00023136"/>
    </source>
</evidence>
<keyword evidence="14" id="KW-1185">Reference proteome</keyword>